<dbReference type="EMBL" id="CAVNYO010000158">
    <property type="protein sequence ID" value="CAK5269961.1"/>
    <property type="molecule type" value="Genomic_DNA"/>
</dbReference>
<dbReference type="Proteomes" id="UP001295794">
    <property type="component" value="Unassembled WGS sequence"/>
</dbReference>
<dbReference type="AlphaFoldDB" id="A0AAD2H642"/>
<comment type="caution">
    <text evidence="1">The sequence shown here is derived from an EMBL/GenBank/DDBJ whole genome shotgun (WGS) entry which is preliminary data.</text>
</comment>
<evidence type="ECO:0000313" key="2">
    <source>
        <dbReference type="Proteomes" id="UP001295794"/>
    </source>
</evidence>
<dbReference type="Pfam" id="PF14223">
    <property type="entry name" value="Retrotran_gag_2"/>
    <property type="match status" value="1"/>
</dbReference>
<proteinExistence type="predicted"/>
<name>A0AAD2H642_9AGAR</name>
<keyword evidence="2" id="KW-1185">Reference proteome</keyword>
<evidence type="ECO:0000313" key="1">
    <source>
        <dbReference type="EMBL" id="CAK5269961.1"/>
    </source>
</evidence>
<organism evidence="1 2">
    <name type="scientific">Mycena citricolor</name>
    <dbReference type="NCBI Taxonomy" id="2018698"/>
    <lineage>
        <taxon>Eukaryota</taxon>
        <taxon>Fungi</taxon>
        <taxon>Dikarya</taxon>
        <taxon>Basidiomycota</taxon>
        <taxon>Agaricomycotina</taxon>
        <taxon>Agaricomycetes</taxon>
        <taxon>Agaricomycetidae</taxon>
        <taxon>Agaricales</taxon>
        <taxon>Marasmiineae</taxon>
        <taxon>Mycenaceae</taxon>
        <taxon>Mycena</taxon>
    </lineage>
</organism>
<sequence>MQLDENMTDNSAYRIKPLENAESYSSWSTKMINILMDQDLDDYVIGSKQTQPTVSSDTAGAVVMEGWKKKQRKALSAIRLRVGDGPMAYIQACTTGINAWVRLQRVYQPKGAISIIRLRRQLFRTTCEEEENIEEHI</sequence>
<protein>
    <recommendedName>
        <fullName evidence="3">Retrotransposon Copia-like N-terminal domain-containing protein</fullName>
    </recommendedName>
</protein>
<accession>A0AAD2H642</accession>
<evidence type="ECO:0008006" key="3">
    <source>
        <dbReference type="Google" id="ProtNLM"/>
    </source>
</evidence>
<reference evidence="1" key="1">
    <citation type="submission" date="2023-11" db="EMBL/GenBank/DDBJ databases">
        <authorList>
            <person name="De Vega J J."/>
            <person name="De Vega J J."/>
        </authorList>
    </citation>
    <scope>NUCLEOTIDE SEQUENCE</scope>
</reference>
<gene>
    <name evidence="1" type="ORF">MYCIT1_LOCUS14078</name>
</gene>